<dbReference type="InterPro" id="IPR000620">
    <property type="entry name" value="EamA_dom"/>
</dbReference>
<comment type="subcellular location">
    <subcellularLocation>
        <location evidence="1">Endomembrane system</location>
        <topology evidence="1">Multi-pass membrane protein</topology>
    </subcellularLocation>
</comment>
<comment type="caution">
    <text evidence="5">The sequence shown here is derived from an EMBL/GenBank/DDBJ whole genome shotgun (WGS) entry which is preliminary data.</text>
</comment>
<proteinExistence type="inferred from homology"/>
<keyword evidence="3" id="KW-0812">Transmembrane</keyword>
<reference evidence="6" key="1">
    <citation type="journal article" date="2019" name="Int. J. Syst. Evol. Microbiol.">
        <title>The Global Catalogue of Microorganisms (GCM) 10K type strain sequencing project: providing services to taxonomists for standard genome sequencing and annotation.</title>
        <authorList>
            <consortium name="The Broad Institute Genomics Platform"/>
            <consortium name="The Broad Institute Genome Sequencing Center for Infectious Disease"/>
            <person name="Wu L."/>
            <person name="Ma J."/>
        </authorList>
    </citation>
    <scope>NUCLEOTIDE SEQUENCE [LARGE SCALE GENOMIC DNA]</scope>
    <source>
        <strain evidence="6">CCUG 57263</strain>
    </source>
</reference>
<evidence type="ECO:0000256" key="2">
    <source>
        <dbReference type="ARBA" id="ARBA00007362"/>
    </source>
</evidence>
<feature type="transmembrane region" description="Helical" evidence="3">
    <location>
        <begin position="219"/>
        <end position="239"/>
    </location>
</feature>
<evidence type="ECO:0000313" key="5">
    <source>
        <dbReference type="EMBL" id="MFD0871333.1"/>
    </source>
</evidence>
<keyword evidence="3" id="KW-1133">Transmembrane helix</keyword>
<evidence type="ECO:0000256" key="1">
    <source>
        <dbReference type="ARBA" id="ARBA00004127"/>
    </source>
</evidence>
<protein>
    <submittedName>
        <fullName evidence="5">DMT family transporter</fullName>
    </submittedName>
</protein>
<accession>A0ABW3DDR7</accession>
<dbReference type="EMBL" id="JBHTIU010000078">
    <property type="protein sequence ID" value="MFD0871333.1"/>
    <property type="molecule type" value="Genomic_DNA"/>
</dbReference>
<feature type="transmembrane region" description="Helical" evidence="3">
    <location>
        <begin position="97"/>
        <end position="116"/>
    </location>
</feature>
<feature type="transmembrane region" description="Helical" evidence="3">
    <location>
        <begin position="187"/>
        <end position="207"/>
    </location>
</feature>
<feature type="domain" description="EamA" evidence="4">
    <location>
        <begin position="155"/>
        <end position="287"/>
    </location>
</feature>
<dbReference type="InterPro" id="IPR037185">
    <property type="entry name" value="EmrE-like"/>
</dbReference>
<name>A0ABW3DDR7_9BACL</name>
<feature type="transmembrane region" description="Helical" evidence="3">
    <location>
        <begin position="246"/>
        <end position="266"/>
    </location>
</feature>
<feature type="transmembrane region" description="Helical" evidence="3">
    <location>
        <begin position="68"/>
        <end position="91"/>
    </location>
</feature>
<feature type="transmembrane region" description="Helical" evidence="3">
    <location>
        <begin position="151"/>
        <end position="175"/>
    </location>
</feature>
<sequence>MMRYVILVFLGACSFGVLSTFVKLAYQSGFTVNQVVGSQTLLGMLTLWIIFIVVKIRKKGDAVSPASFKEILMLMAVGTTTGLTGVFYYAALQYVPASLAIILLFQFSWMGLLIESLLNRRWPGKEKLVALLILLAGTVLASGILEQGLGSFTLAGVALGLVAALMYTLFILFSGRTAPHIHPAKRSAIMLTGSFILISIIFPPSFLVDGSLWNGLIKFAVVLALLGAVIPPFLFALGVPHIGGSLATILSAAELPTAVLASSLVLREEVSVTKWIGVLIILAGIALPEWIASLRRKRQLKLQ</sequence>
<keyword evidence="3" id="KW-0472">Membrane</keyword>
<evidence type="ECO:0000259" key="4">
    <source>
        <dbReference type="Pfam" id="PF00892"/>
    </source>
</evidence>
<feature type="transmembrane region" description="Helical" evidence="3">
    <location>
        <begin position="35"/>
        <end position="56"/>
    </location>
</feature>
<feature type="transmembrane region" description="Helical" evidence="3">
    <location>
        <begin position="272"/>
        <end position="292"/>
    </location>
</feature>
<dbReference type="Proteomes" id="UP001597120">
    <property type="component" value="Unassembled WGS sequence"/>
</dbReference>
<evidence type="ECO:0000313" key="6">
    <source>
        <dbReference type="Proteomes" id="UP001597120"/>
    </source>
</evidence>
<evidence type="ECO:0000256" key="3">
    <source>
        <dbReference type="SAM" id="Phobius"/>
    </source>
</evidence>
<gene>
    <name evidence="5" type="ORF">ACFQ03_19525</name>
</gene>
<organism evidence="5 6">
    <name type="scientific">Paenibacillus residui</name>
    <dbReference type="NCBI Taxonomy" id="629724"/>
    <lineage>
        <taxon>Bacteria</taxon>
        <taxon>Bacillati</taxon>
        <taxon>Bacillota</taxon>
        <taxon>Bacilli</taxon>
        <taxon>Bacillales</taxon>
        <taxon>Paenibacillaceae</taxon>
        <taxon>Paenibacillus</taxon>
    </lineage>
</organism>
<keyword evidence="6" id="KW-1185">Reference proteome</keyword>
<dbReference type="SUPFAM" id="SSF103481">
    <property type="entry name" value="Multidrug resistance efflux transporter EmrE"/>
    <property type="match status" value="1"/>
</dbReference>
<feature type="domain" description="EamA" evidence="4">
    <location>
        <begin position="3"/>
        <end position="142"/>
    </location>
</feature>
<comment type="similarity">
    <text evidence="2">Belongs to the EamA transporter family.</text>
</comment>
<dbReference type="RefSeq" id="WP_379290314.1">
    <property type="nucleotide sequence ID" value="NZ_JBHTIU010000078.1"/>
</dbReference>
<feature type="transmembrane region" description="Helical" evidence="3">
    <location>
        <begin position="128"/>
        <end position="145"/>
    </location>
</feature>
<dbReference type="Pfam" id="PF00892">
    <property type="entry name" value="EamA"/>
    <property type="match status" value="2"/>
</dbReference>